<dbReference type="PANTHER" id="PTHR30625">
    <property type="entry name" value="PROTEIN TOLQ"/>
    <property type="match status" value="1"/>
</dbReference>
<evidence type="ECO:0000256" key="7">
    <source>
        <dbReference type="SAM" id="Phobius"/>
    </source>
</evidence>
<dbReference type="GO" id="GO:0005886">
    <property type="term" value="C:plasma membrane"/>
    <property type="evidence" value="ECO:0007669"/>
    <property type="project" value="UniProtKB-SubCell"/>
</dbReference>
<dbReference type="PANTHER" id="PTHR30625:SF11">
    <property type="entry name" value="MOTA_TOLQ_EXBB PROTON CHANNEL DOMAIN-CONTAINING PROTEIN"/>
    <property type="match status" value="1"/>
</dbReference>
<evidence type="ECO:0000313" key="10">
    <source>
        <dbReference type="Proteomes" id="UP000191931"/>
    </source>
</evidence>
<evidence type="ECO:0000256" key="5">
    <source>
        <dbReference type="ARBA" id="ARBA00023136"/>
    </source>
</evidence>
<feature type="transmembrane region" description="Helical" evidence="7">
    <location>
        <begin position="163"/>
        <end position="188"/>
    </location>
</feature>
<proteinExistence type="inferred from homology"/>
<keyword evidence="3 7" id="KW-0812">Transmembrane</keyword>
<feature type="transmembrane region" description="Helical" evidence="7">
    <location>
        <begin position="20"/>
        <end position="45"/>
    </location>
</feature>
<organism evidence="9 10">
    <name type="scientific">Desulfamplus magnetovallimortis</name>
    <dbReference type="NCBI Taxonomy" id="1246637"/>
    <lineage>
        <taxon>Bacteria</taxon>
        <taxon>Pseudomonadati</taxon>
        <taxon>Thermodesulfobacteriota</taxon>
        <taxon>Desulfobacteria</taxon>
        <taxon>Desulfobacterales</taxon>
        <taxon>Desulfobacteraceae</taxon>
        <taxon>Desulfamplus</taxon>
    </lineage>
</organism>
<comment type="subcellular location">
    <subcellularLocation>
        <location evidence="1">Cell membrane</location>
        <topology evidence="1">Multi-pass membrane protein</topology>
    </subcellularLocation>
    <subcellularLocation>
        <location evidence="6">Membrane</location>
        <topology evidence="6">Multi-pass membrane protein</topology>
    </subcellularLocation>
</comment>
<evidence type="ECO:0000256" key="1">
    <source>
        <dbReference type="ARBA" id="ARBA00004651"/>
    </source>
</evidence>
<dbReference type="InterPro" id="IPR002898">
    <property type="entry name" value="MotA_ExbB_proton_chnl"/>
</dbReference>
<keyword evidence="6" id="KW-0813">Transport</keyword>
<keyword evidence="4 7" id="KW-1133">Transmembrane helix</keyword>
<keyword evidence="6" id="KW-0653">Protein transport</keyword>
<evidence type="ECO:0000256" key="3">
    <source>
        <dbReference type="ARBA" id="ARBA00022692"/>
    </source>
</evidence>
<feature type="domain" description="MotA/TolQ/ExbB proton channel" evidence="8">
    <location>
        <begin position="97"/>
        <end position="199"/>
    </location>
</feature>
<keyword evidence="10" id="KW-1185">Reference proteome</keyword>
<evidence type="ECO:0000256" key="4">
    <source>
        <dbReference type="ARBA" id="ARBA00022989"/>
    </source>
</evidence>
<dbReference type="STRING" id="1246637.MTBBW1_1940020"/>
<dbReference type="AlphaFoldDB" id="A0A1W1HB76"/>
<evidence type="ECO:0000259" key="8">
    <source>
        <dbReference type="Pfam" id="PF01618"/>
    </source>
</evidence>
<sequence>MKMALFESINFFCSTYWFNITSYLGSGGVVMIPILSLSFVMWVLIFNRVVVMRRLFIKNIPRREAGELVRQNRMPDEKYKGANSLLVREFLSRRSGEPALDAFILDEIVVRLIGEMDKYLAIIAVLSGVAPLLGLLGTVVGMMTTFEVITIFGTGNARAMAGGISVALITTQTGLLVSIPGLYMSGFLTRRATNLKHRIAATGFYLKRFLE</sequence>
<accession>A0A1W1HB76</accession>
<keyword evidence="5 7" id="KW-0472">Membrane</keyword>
<dbReference type="InterPro" id="IPR050790">
    <property type="entry name" value="ExbB/TolQ_transport"/>
</dbReference>
<feature type="transmembrane region" description="Helical" evidence="7">
    <location>
        <begin position="119"/>
        <end position="143"/>
    </location>
</feature>
<comment type="similarity">
    <text evidence="6">Belongs to the exbB/tolQ family.</text>
</comment>
<dbReference type="Pfam" id="PF01618">
    <property type="entry name" value="MotA_ExbB"/>
    <property type="match status" value="1"/>
</dbReference>
<protein>
    <submittedName>
        <fullName evidence="9">MotA/TolQ/Exb proton channel</fullName>
    </submittedName>
</protein>
<dbReference type="EMBL" id="FWEV01000106">
    <property type="protein sequence ID" value="SLM29693.1"/>
    <property type="molecule type" value="Genomic_DNA"/>
</dbReference>
<dbReference type="Proteomes" id="UP000191931">
    <property type="component" value="Unassembled WGS sequence"/>
</dbReference>
<dbReference type="GO" id="GO:0017038">
    <property type="term" value="P:protein import"/>
    <property type="evidence" value="ECO:0007669"/>
    <property type="project" value="TreeGrafter"/>
</dbReference>
<name>A0A1W1HB76_9BACT</name>
<evidence type="ECO:0000313" key="9">
    <source>
        <dbReference type="EMBL" id="SLM29693.1"/>
    </source>
</evidence>
<reference evidence="9 10" key="1">
    <citation type="submission" date="2017-03" db="EMBL/GenBank/DDBJ databases">
        <authorList>
            <person name="Afonso C.L."/>
            <person name="Miller P.J."/>
            <person name="Scott M.A."/>
            <person name="Spackman E."/>
            <person name="Goraichik I."/>
            <person name="Dimitrov K.M."/>
            <person name="Suarez D.L."/>
            <person name="Swayne D.E."/>
        </authorList>
    </citation>
    <scope>NUCLEOTIDE SEQUENCE [LARGE SCALE GENOMIC DNA]</scope>
    <source>
        <strain evidence="9">PRJEB14757</strain>
    </source>
</reference>
<keyword evidence="2" id="KW-1003">Cell membrane</keyword>
<gene>
    <name evidence="9" type="ORF">MTBBW1_1940020</name>
</gene>
<evidence type="ECO:0000256" key="2">
    <source>
        <dbReference type="ARBA" id="ARBA00022475"/>
    </source>
</evidence>
<evidence type="ECO:0000256" key="6">
    <source>
        <dbReference type="RuleBase" id="RU004057"/>
    </source>
</evidence>